<feature type="region of interest" description="Disordered" evidence="3">
    <location>
        <begin position="305"/>
        <end position="362"/>
    </location>
</feature>
<evidence type="ECO:0000256" key="3">
    <source>
        <dbReference type="SAM" id="MobiDB-lite"/>
    </source>
</evidence>
<dbReference type="GO" id="GO:0006508">
    <property type="term" value="P:proteolysis"/>
    <property type="evidence" value="ECO:0007669"/>
    <property type="project" value="InterPro"/>
</dbReference>
<dbReference type="NCBIfam" id="TIGR00666">
    <property type="entry name" value="PBP4"/>
    <property type="match status" value="1"/>
</dbReference>
<organism evidence="5 6">
    <name type="scientific">Corynebacterium kroppenstedtii (strain DSM 44385 / JCM 11950 / CIP 105744 / CCUG 35717)</name>
    <dbReference type="NCBI Taxonomy" id="645127"/>
    <lineage>
        <taxon>Bacteria</taxon>
        <taxon>Bacillati</taxon>
        <taxon>Actinomycetota</taxon>
        <taxon>Actinomycetes</taxon>
        <taxon>Mycobacteriales</taxon>
        <taxon>Corynebacteriaceae</taxon>
        <taxon>Corynebacterium</taxon>
    </lineage>
</organism>
<sequence>MPRWRTGAISAFLSTFPSPRIGPEGEVFRVVSGVSAKLTTVKKGKKNSGGSTAVRTGSFRRSAVSSVLTVLTIIVVAAVIVGAVVMYQQRNAYTSAKPAGPVDSGVSVSGPNADAPIPDITKALQGPASNGALGQLAGQVTDASTGKTLWEKNSSTAMVPASSTKMMTTAAALLTLGPKDRVRTVVKRGTKPGQIVLVGGGDVTLAASKDNAFYTNAPTIQDLASQVKKNMGGQPVTSVVVDNSRAGQGDTFNSTWSRGDISGGNVTSVDSVMLNGGRQDPSDADSPRTDNPALVAGQALANALGLSSSSSDDGNGADNAGDSGDFGESNDESGNSGGGDDNSQGVSVSKKSVDTEDGELGAVESAPLDIRIHDMLVNSDNMEAEAIGREIAKKEGKPLTFEGATSATKEVLSQHGFPLESVVLKDNSGMSPDNRITPRLLDRIMVKASSPVTNEGNSDSSSADSQSHDLRPILDGLPVAGGNGTLAGRFTPGSSSGPGAGWVRAKTGTLDGVSALVGTVMNQQGRVLTFAFMSNGSDIEPARSALDDLASALRTSS</sequence>
<evidence type="ECO:0000256" key="2">
    <source>
        <dbReference type="ARBA" id="ARBA00022801"/>
    </source>
</evidence>
<name>C4LKM4_CORK4</name>
<dbReference type="Proteomes" id="UP000001473">
    <property type="component" value="Chromosome"/>
</dbReference>
<dbReference type="eggNOG" id="COG2027">
    <property type="taxonomic scope" value="Bacteria"/>
</dbReference>
<feature type="compositionally biased region" description="Low complexity" evidence="3">
    <location>
        <begin position="305"/>
        <end position="323"/>
    </location>
</feature>
<proteinExistence type="inferred from homology"/>
<dbReference type="KEGG" id="ckp:ckrop_1654"/>
<feature type="region of interest" description="Disordered" evidence="3">
    <location>
        <begin position="243"/>
        <end position="292"/>
    </location>
</feature>
<dbReference type="PANTHER" id="PTHR30023">
    <property type="entry name" value="D-ALANYL-D-ALANINE CARBOXYPEPTIDASE"/>
    <property type="match status" value="1"/>
</dbReference>
<dbReference type="MEROPS" id="S13.004"/>
<evidence type="ECO:0000313" key="5">
    <source>
        <dbReference type="EMBL" id="ACR18379.1"/>
    </source>
</evidence>
<evidence type="ECO:0000256" key="1">
    <source>
        <dbReference type="ARBA" id="ARBA00006096"/>
    </source>
</evidence>
<dbReference type="SUPFAM" id="SSF56601">
    <property type="entry name" value="beta-lactamase/transpeptidase-like"/>
    <property type="match status" value="1"/>
</dbReference>
<dbReference type="HOGENOM" id="CLU_017692_0_1_11"/>
<accession>C4LKM4</accession>
<comment type="similarity">
    <text evidence="1">Belongs to the peptidase S13 family.</text>
</comment>
<reference evidence="5 6" key="1">
    <citation type="journal article" date="2008" name="J. Biotechnol.">
        <title>Ultrafast pyrosequencing of Corynebacterium kroppenstedtii DSM44385 revealed insights into the physiology of a lipophilic corynebacterium that lacks mycolic acids.</title>
        <authorList>
            <person name="Tauch A."/>
            <person name="Schneider J."/>
            <person name="Szczepanowski R."/>
            <person name="Tilker A."/>
            <person name="Viehoever P."/>
            <person name="Gartemann K.-H."/>
            <person name="Arnold W."/>
            <person name="Blom J."/>
            <person name="Brinkrolf K."/>
            <person name="Brune I."/>
            <person name="Goetker S."/>
            <person name="Weisshaar B."/>
            <person name="Goesmann A."/>
            <person name="Droege M."/>
            <person name="Puehler A."/>
        </authorList>
    </citation>
    <scope>NUCLEOTIDE SEQUENCE [LARGE SCALE GENOMIC DNA]</scope>
    <source>
        <strain evidence="6">DSM 44385 / JCM 11950 / CIP 105744 / CCUG 35717</strain>
    </source>
</reference>
<dbReference type="EMBL" id="CP001620">
    <property type="protein sequence ID" value="ACR18379.1"/>
    <property type="molecule type" value="Genomic_DNA"/>
</dbReference>
<dbReference type="PANTHER" id="PTHR30023:SF0">
    <property type="entry name" value="PENICILLIN-SENSITIVE CARBOXYPEPTIDASE A"/>
    <property type="match status" value="1"/>
</dbReference>
<keyword evidence="6" id="KW-1185">Reference proteome</keyword>
<keyword evidence="4" id="KW-0812">Transmembrane</keyword>
<dbReference type="Pfam" id="PF02113">
    <property type="entry name" value="Peptidase_S13"/>
    <property type="match status" value="2"/>
</dbReference>
<feature type="region of interest" description="Disordered" evidence="3">
    <location>
        <begin position="450"/>
        <end position="469"/>
    </location>
</feature>
<evidence type="ECO:0000313" key="6">
    <source>
        <dbReference type="Proteomes" id="UP000001473"/>
    </source>
</evidence>
<dbReference type="PRINTS" id="PR00922">
    <property type="entry name" value="DADACBPTASE3"/>
</dbReference>
<dbReference type="InterPro" id="IPR012338">
    <property type="entry name" value="Beta-lactam/transpept-like"/>
</dbReference>
<dbReference type="InterPro" id="IPR000667">
    <property type="entry name" value="Peptidase_S13"/>
</dbReference>
<feature type="transmembrane region" description="Helical" evidence="4">
    <location>
        <begin position="63"/>
        <end position="87"/>
    </location>
</feature>
<evidence type="ECO:0000256" key="4">
    <source>
        <dbReference type="SAM" id="Phobius"/>
    </source>
</evidence>
<gene>
    <name evidence="5" type="ordered locus">ckrop_1654</name>
</gene>
<keyword evidence="4" id="KW-0472">Membrane</keyword>
<dbReference type="STRING" id="645127.ckrop_1654"/>
<keyword evidence="2" id="KW-0378">Hydrolase</keyword>
<protein>
    <submittedName>
        <fullName evidence="5">Putative penicillin-binding protein 4</fullName>
    </submittedName>
</protein>
<dbReference type="GO" id="GO:0004185">
    <property type="term" value="F:serine-type carboxypeptidase activity"/>
    <property type="evidence" value="ECO:0007669"/>
    <property type="project" value="InterPro"/>
</dbReference>
<dbReference type="GO" id="GO:0000270">
    <property type="term" value="P:peptidoglycan metabolic process"/>
    <property type="evidence" value="ECO:0007669"/>
    <property type="project" value="TreeGrafter"/>
</dbReference>
<dbReference type="AlphaFoldDB" id="C4LKM4"/>
<keyword evidence="4" id="KW-1133">Transmembrane helix</keyword>
<dbReference type="Gene3D" id="3.40.710.10">
    <property type="entry name" value="DD-peptidase/beta-lactamase superfamily"/>
    <property type="match status" value="2"/>
</dbReference>